<protein>
    <submittedName>
        <fullName evidence="1">Uncharacterized protein</fullName>
    </submittedName>
</protein>
<dbReference type="AlphaFoldDB" id="A0A8J6APM9"/>
<proteinExistence type="predicted"/>
<keyword evidence="2" id="KW-1185">Reference proteome</keyword>
<comment type="caution">
    <text evidence="1">The sequence shown here is derived from an EMBL/GenBank/DDBJ whole genome shotgun (WGS) entry which is preliminary data.</text>
</comment>
<reference evidence="1" key="1">
    <citation type="journal article" date="2021" name="Evol. Appl.">
        <title>The genome of the Pyrenean desman and the effects of bottlenecks and inbreeding on the genomic landscape of an endangered species.</title>
        <authorList>
            <person name="Escoda L."/>
            <person name="Castresana J."/>
        </authorList>
    </citation>
    <scope>NUCLEOTIDE SEQUENCE</scope>
    <source>
        <strain evidence="1">IBE-C5619</strain>
    </source>
</reference>
<name>A0A8J6APM9_GALPY</name>
<accession>A0A8J6APM9</accession>
<gene>
    <name evidence="1" type="ORF">J0S82_014953</name>
</gene>
<sequence length="110" mass="12554">MYPQISILTEHQKLQADDQPYGCGESYESSLHSRHQRTLTTEEMFDSKNCVKTLSCKTALTLQPLSQTEMKQFKGLSTTSQTLISTKNLTKKGRTVNLKTVDNFSREYQT</sequence>
<organism evidence="1 2">
    <name type="scientific">Galemys pyrenaicus</name>
    <name type="common">Iberian desman</name>
    <name type="synonym">Pyrenean desman</name>
    <dbReference type="NCBI Taxonomy" id="202257"/>
    <lineage>
        <taxon>Eukaryota</taxon>
        <taxon>Metazoa</taxon>
        <taxon>Chordata</taxon>
        <taxon>Craniata</taxon>
        <taxon>Vertebrata</taxon>
        <taxon>Euteleostomi</taxon>
        <taxon>Mammalia</taxon>
        <taxon>Eutheria</taxon>
        <taxon>Laurasiatheria</taxon>
        <taxon>Eulipotyphla</taxon>
        <taxon>Talpidae</taxon>
        <taxon>Galemys</taxon>
    </lineage>
</organism>
<dbReference type="Proteomes" id="UP000700334">
    <property type="component" value="Unassembled WGS sequence"/>
</dbReference>
<evidence type="ECO:0000313" key="2">
    <source>
        <dbReference type="Proteomes" id="UP000700334"/>
    </source>
</evidence>
<dbReference type="EMBL" id="JAGFMF010011103">
    <property type="protein sequence ID" value="KAG8524943.1"/>
    <property type="molecule type" value="Genomic_DNA"/>
</dbReference>
<evidence type="ECO:0000313" key="1">
    <source>
        <dbReference type="EMBL" id="KAG8524943.1"/>
    </source>
</evidence>